<name>A0A6M0QPQ5_9RHOB</name>
<comment type="caution">
    <text evidence="1">The sequence shown here is derived from an EMBL/GenBank/DDBJ whole genome shotgun (WGS) entry which is preliminary data.</text>
</comment>
<sequence length="105" mass="11508">MPRPTAQVEPYVEALGADTAVAFLVAFGGAELTIAEEPTERAAYVRLIGQEKAKSLAAVAHRLPLRVPLASKWLAAMLHWQGHSTAHIARTLRVSEVSVRRWRKG</sequence>
<organism evidence="1 2">
    <name type="scientific">Tabrizicola oligotrophica</name>
    <dbReference type="NCBI Taxonomy" id="2710650"/>
    <lineage>
        <taxon>Bacteria</taxon>
        <taxon>Pseudomonadati</taxon>
        <taxon>Pseudomonadota</taxon>
        <taxon>Alphaproteobacteria</taxon>
        <taxon>Rhodobacterales</taxon>
        <taxon>Paracoccaceae</taxon>
        <taxon>Tabrizicola</taxon>
    </lineage>
</organism>
<evidence type="ECO:0000313" key="1">
    <source>
        <dbReference type="EMBL" id="NEY89326.1"/>
    </source>
</evidence>
<protein>
    <submittedName>
        <fullName evidence="1">Helix-turn-helix domain-containing protein</fullName>
    </submittedName>
</protein>
<gene>
    <name evidence="1" type="ORF">G4Z14_03375</name>
</gene>
<accession>A0A6M0QPQ5</accession>
<reference evidence="1 2" key="1">
    <citation type="submission" date="2020-02" db="EMBL/GenBank/DDBJ databases">
        <authorList>
            <person name="Chen W.-M."/>
        </authorList>
    </citation>
    <scope>NUCLEOTIDE SEQUENCE [LARGE SCALE GENOMIC DNA]</scope>
    <source>
        <strain evidence="1 2">KMS-5</strain>
    </source>
</reference>
<evidence type="ECO:0000313" key="2">
    <source>
        <dbReference type="Proteomes" id="UP000477782"/>
    </source>
</evidence>
<dbReference type="RefSeq" id="WP_164623329.1">
    <property type="nucleotide sequence ID" value="NZ_JAAIVJ010000001.1"/>
</dbReference>
<dbReference type="Proteomes" id="UP000477782">
    <property type="component" value="Unassembled WGS sequence"/>
</dbReference>
<keyword evidence="2" id="KW-1185">Reference proteome</keyword>
<dbReference type="AlphaFoldDB" id="A0A6M0QPQ5"/>
<dbReference type="Pfam" id="PF13384">
    <property type="entry name" value="HTH_23"/>
    <property type="match status" value="1"/>
</dbReference>
<dbReference type="EMBL" id="JAAIVJ010000001">
    <property type="protein sequence ID" value="NEY89326.1"/>
    <property type="molecule type" value="Genomic_DNA"/>
</dbReference>
<proteinExistence type="predicted"/>